<accession>A0ABM9A9Y9</accession>
<reference evidence="1" key="1">
    <citation type="submission" date="2021-11" db="EMBL/GenBank/DDBJ databases">
        <authorList>
            <person name="Rodrigo-Torres L."/>
            <person name="Arahal R. D."/>
            <person name="Lucena T."/>
        </authorList>
    </citation>
    <scope>NUCLEOTIDE SEQUENCE</scope>
    <source>
        <strain evidence="1">CECT 7928</strain>
    </source>
</reference>
<proteinExistence type="predicted"/>
<protein>
    <submittedName>
        <fullName evidence="1">Uncharacterized protein</fullName>
    </submittedName>
</protein>
<dbReference type="RefSeq" id="WP_237363795.1">
    <property type="nucleotide sequence ID" value="NZ_CAKLDM010000003.1"/>
</dbReference>
<evidence type="ECO:0000313" key="2">
    <source>
        <dbReference type="Proteomes" id="UP000838748"/>
    </source>
</evidence>
<comment type="caution">
    <text evidence="1">The sequence shown here is derived from an EMBL/GenBank/DDBJ whole genome shotgun (WGS) entry which is preliminary data.</text>
</comment>
<sequence length="243" mass="25692">MKLSLKANNPIPVNIAGNWLYLESASQAVEFETSLGDRVSVKKHSVVKSTQSVGRVLVYSDIDQEIALEFGYGDFVPPANIDGQSVVVSAMPALEIADGQSVSIDSLPKVEIEDGQSLAVSSLPSVEIAANQSIKVSELPAVQIAENQSVEVSQLPAVEIAADQEIAQKVSNSISAQQGNLPLTVAENLTRQKVVIKAGVSNSKSIWVAGDLPLEAGERLELSTRAELVITGDAADLVHIIEV</sequence>
<organism evidence="1 2">
    <name type="scientific">Vibrio marisflavi CECT 7928</name>
    <dbReference type="NCBI Taxonomy" id="634439"/>
    <lineage>
        <taxon>Bacteria</taxon>
        <taxon>Pseudomonadati</taxon>
        <taxon>Pseudomonadota</taxon>
        <taxon>Gammaproteobacteria</taxon>
        <taxon>Vibrionales</taxon>
        <taxon>Vibrionaceae</taxon>
        <taxon>Vibrio</taxon>
    </lineage>
</organism>
<name>A0ABM9A9Y9_9VIBR</name>
<gene>
    <name evidence="1" type="ORF">VMF7928_04318</name>
</gene>
<evidence type="ECO:0000313" key="1">
    <source>
        <dbReference type="EMBL" id="CAH0542940.1"/>
    </source>
</evidence>
<keyword evidence="2" id="KW-1185">Reference proteome</keyword>
<dbReference type="Proteomes" id="UP000838748">
    <property type="component" value="Unassembled WGS sequence"/>
</dbReference>
<dbReference type="EMBL" id="CAKLDM010000003">
    <property type="protein sequence ID" value="CAH0542940.1"/>
    <property type="molecule type" value="Genomic_DNA"/>
</dbReference>